<dbReference type="Gene3D" id="1.20.1250.20">
    <property type="entry name" value="MFS general substrate transporter like domains"/>
    <property type="match status" value="1"/>
</dbReference>
<feature type="transmembrane region" description="Helical" evidence="8">
    <location>
        <begin position="244"/>
        <end position="264"/>
    </location>
</feature>
<dbReference type="GO" id="GO:0022857">
    <property type="term" value="F:transmembrane transporter activity"/>
    <property type="evidence" value="ECO:0007669"/>
    <property type="project" value="InterPro"/>
</dbReference>
<name>A0A545AQB4_9ACTN</name>
<feature type="transmembrane region" description="Helical" evidence="8">
    <location>
        <begin position="406"/>
        <end position="432"/>
    </location>
</feature>
<feature type="transmembrane region" description="Helical" evidence="8">
    <location>
        <begin position="487"/>
        <end position="507"/>
    </location>
</feature>
<comment type="subcellular location">
    <subcellularLocation>
        <location evidence="1">Cell membrane</location>
        <topology evidence="1">Multi-pass membrane protein</topology>
    </subcellularLocation>
</comment>
<dbReference type="SUPFAM" id="SSF103473">
    <property type="entry name" value="MFS general substrate transporter"/>
    <property type="match status" value="1"/>
</dbReference>
<sequence>MLVRRTGLVRRGHRPVPDRPRPPLRHQLRSRPAGAQDDHPGRLKTRLSMTTLYRWRAFGVLAVGYFMTIVDLTIVNVALPTIGRDLDFSESDLQWVVTAYGLAFGGLLLLGGRLADLLGRRRMFVVGMAVFTAASLACALAENSLVLVVFRAVQGAGAAVVLPAGLSSVLTLFPEGAERNRALGVWGALAAAGATVGLLAGGALTRYGSWEYIFFLNVPIGLAAIALAFRVVPESRREATTRHYDLLGATTVTAGLLLLVYAISTAPDEGWATGRTIGLLMVSGLLLLAFVAIEARVIEPLLPLRMLANRSVGRADVVGFALGGSFYAFLFIGTLYLQQVLGFSALQTGLAWLATSLMSIALAGLSQFLTTRIGAGPVMAIGMAMIAGGIAWTTRVPVDGHFWPDLAGPFVLTGAGTAFGFIPVSVAGLAGVAEHQAGVASGLLNTAQQIGGALGVAIASTVATTHTGTVLAGGASLPVALTEGFHYAWWACCAIAVLSLPVALLVPRDRTATADGRATVLISLDHPTGEHA</sequence>
<feature type="transmembrane region" description="Helical" evidence="8">
    <location>
        <begin position="156"/>
        <end position="173"/>
    </location>
</feature>
<feature type="transmembrane region" description="Helical" evidence="8">
    <location>
        <begin position="124"/>
        <end position="150"/>
    </location>
</feature>
<feature type="transmembrane region" description="Helical" evidence="8">
    <location>
        <begin position="349"/>
        <end position="369"/>
    </location>
</feature>
<evidence type="ECO:0000256" key="5">
    <source>
        <dbReference type="ARBA" id="ARBA00022989"/>
    </source>
</evidence>
<dbReference type="InterPro" id="IPR005829">
    <property type="entry name" value="Sugar_transporter_CS"/>
</dbReference>
<feature type="domain" description="Major facilitator superfamily (MFS) profile" evidence="9">
    <location>
        <begin position="57"/>
        <end position="511"/>
    </location>
</feature>
<evidence type="ECO:0000256" key="2">
    <source>
        <dbReference type="ARBA" id="ARBA00022448"/>
    </source>
</evidence>
<comment type="caution">
    <text evidence="10">The sequence shown here is derived from an EMBL/GenBank/DDBJ whole genome shotgun (WGS) entry which is preliminary data.</text>
</comment>
<feature type="transmembrane region" description="Helical" evidence="8">
    <location>
        <begin position="376"/>
        <end position="394"/>
    </location>
</feature>
<evidence type="ECO:0000256" key="3">
    <source>
        <dbReference type="ARBA" id="ARBA00022475"/>
    </source>
</evidence>
<accession>A0A545AQB4</accession>
<dbReference type="EMBL" id="VIRS01000013">
    <property type="protein sequence ID" value="TQS43473.1"/>
    <property type="molecule type" value="Genomic_DNA"/>
</dbReference>
<evidence type="ECO:0000259" key="9">
    <source>
        <dbReference type="PROSITE" id="PS50850"/>
    </source>
</evidence>
<dbReference type="NCBIfam" id="TIGR00711">
    <property type="entry name" value="efflux_EmrB"/>
    <property type="match status" value="1"/>
</dbReference>
<dbReference type="InterPro" id="IPR004638">
    <property type="entry name" value="EmrB-like"/>
</dbReference>
<feature type="transmembrane region" description="Helical" evidence="8">
    <location>
        <begin position="453"/>
        <end position="475"/>
    </location>
</feature>
<gene>
    <name evidence="10" type="ORF">FL583_19805</name>
</gene>
<feature type="transmembrane region" description="Helical" evidence="8">
    <location>
        <begin position="95"/>
        <end position="112"/>
    </location>
</feature>
<dbReference type="InParanoid" id="A0A545AQB4"/>
<dbReference type="CDD" id="cd17321">
    <property type="entry name" value="MFS_MMR_MDR_like"/>
    <property type="match status" value="1"/>
</dbReference>
<evidence type="ECO:0000256" key="1">
    <source>
        <dbReference type="ARBA" id="ARBA00004651"/>
    </source>
</evidence>
<keyword evidence="11" id="KW-1185">Reference proteome</keyword>
<dbReference type="PROSITE" id="PS50850">
    <property type="entry name" value="MFS"/>
    <property type="match status" value="1"/>
</dbReference>
<evidence type="ECO:0000313" key="10">
    <source>
        <dbReference type="EMBL" id="TQS43473.1"/>
    </source>
</evidence>
<evidence type="ECO:0000256" key="7">
    <source>
        <dbReference type="SAM" id="MobiDB-lite"/>
    </source>
</evidence>
<protein>
    <submittedName>
        <fullName evidence="10">MFS transporter</fullName>
    </submittedName>
</protein>
<dbReference type="OrthoDB" id="4668943at2"/>
<proteinExistence type="predicted"/>
<evidence type="ECO:0000256" key="8">
    <source>
        <dbReference type="SAM" id="Phobius"/>
    </source>
</evidence>
<evidence type="ECO:0000313" key="11">
    <source>
        <dbReference type="Proteomes" id="UP000317982"/>
    </source>
</evidence>
<feature type="transmembrane region" description="Helical" evidence="8">
    <location>
        <begin position="276"/>
        <end position="297"/>
    </location>
</feature>
<keyword evidence="6 8" id="KW-0472">Membrane</keyword>
<dbReference type="InterPro" id="IPR020846">
    <property type="entry name" value="MFS_dom"/>
</dbReference>
<keyword evidence="5 8" id="KW-1133">Transmembrane helix</keyword>
<dbReference type="InterPro" id="IPR011701">
    <property type="entry name" value="MFS"/>
</dbReference>
<feature type="transmembrane region" description="Helical" evidence="8">
    <location>
        <begin position="55"/>
        <end position="75"/>
    </location>
</feature>
<feature type="transmembrane region" description="Helical" evidence="8">
    <location>
        <begin position="210"/>
        <end position="232"/>
    </location>
</feature>
<dbReference type="Proteomes" id="UP000317982">
    <property type="component" value="Unassembled WGS sequence"/>
</dbReference>
<organism evidence="10 11">
    <name type="scientific">Cryptosporangium phraense</name>
    <dbReference type="NCBI Taxonomy" id="2593070"/>
    <lineage>
        <taxon>Bacteria</taxon>
        <taxon>Bacillati</taxon>
        <taxon>Actinomycetota</taxon>
        <taxon>Actinomycetes</taxon>
        <taxon>Cryptosporangiales</taxon>
        <taxon>Cryptosporangiaceae</taxon>
        <taxon>Cryptosporangium</taxon>
    </lineage>
</organism>
<dbReference type="InterPro" id="IPR036259">
    <property type="entry name" value="MFS_trans_sf"/>
</dbReference>
<keyword evidence="3" id="KW-1003">Cell membrane</keyword>
<dbReference type="AlphaFoldDB" id="A0A545AQB4"/>
<dbReference type="PANTHER" id="PTHR42718">
    <property type="entry name" value="MAJOR FACILITATOR SUPERFAMILY MULTIDRUG TRANSPORTER MFSC"/>
    <property type="match status" value="1"/>
</dbReference>
<dbReference type="PROSITE" id="PS00216">
    <property type="entry name" value="SUGAR_TRANSPORT_1"/>
    <property type="match status" value="1"/>
</dbReference>
<dbReference type="Gene3D" id="1.20.1720.10">
    <property type="entry name" value="Multidrug resistance protein D"/>
    <property type="match status" value="1"/>
</dbReference>
<dbReference type="GO" id="GO:0005886">
    <property type="term" value="C:plasma membrane"/>
    <property type="evidence" value="ECO:0007669"/>
    <property type="project" value="UniProtKB-SubCell"/>
</dbReference>
<keyword evidence="4 8" id="KW-0812">Transmembrane</keyword>
<dbReference type="Pfam" id="PF07690">
    <property type="entry name" value="MFS_1"/>
    <property type="match status" value="1"/>
</dbReference>
<feature type="region of interest" description="Disordered" evidence="7">
    <location>
        <begin position="1"/>
        <end position="42"/>
    </location>
</feature>
<reference evidence="10 11" key="1">
    <citation type="submission" date="2019-07" db="EMBL/GenBank/DDBJ databases">
        <title>Cryptosporangium phraense sp. nov., isolated from plant litter.</title>
        <authorList>
            <person name="Suriyachadkun C."/>
        </authorList>
    </citation>
    <scope>NUCLEOTIDE SEQUENCE [LARGE SCALE GENOMIC DNA]</scope>
    <source>
        <strain evidence="10 11">A-T 5661</strain>
    </source>
</reference>
<feature type="transmembrane region" description="Helical" evidence="8">
    <location>
        <begin position="317"/>
        <end position="337"/>
    </location>
</feature>
<feature type="transmembrane region" description="Helical" evidence="8">
    <location>
        <begin position="185"/>
        <end position="204"/>
    </location>
</feature>
<dbReference type="FunCoup" id="A0A545AQB4">
    <property type="interactions" value="86"/>
</dbReference>
<dbReference type="PANTHER" id="PTHR42718:SF46">
    <property type="entry name" value="BLR6921 PROTEIN"/>
    <property type="match status" value="1"/>
</dbReference>
<evidence type="ECO:0000256" key="6">
    <source>
        <dbReference type="ARBA" id="ARBA00023136"/>
    </source>
</evidence>
<evidence type="ECO:0000256" key="4">
    <source>
        <dbReference type="ARBA" id="ARBA00022692"/>
    </source>
</evidence>
<keyword evidence="2" id="KW-0813">Transport</keyword>